<reference evidence="1" key="2">
    <citation type="journal article" date="2015" name="Data Brief">
        <title>Shoot transcriptome of the giant reed, Arundo donax.</title>
        <authorList>
            <person name="Barrero R.A."/>
            <person name="Guerrero F.D."/>
            <person name="Moolhuijzen P."/>
            <person name="Goolsby J.A."/>
            <person name="Tidwell J."/>
            <person name="Bellgard S.E."/>
            <person name="Bellgard M.I."/>
        </authorList>
    </citation>
    <scope>NUCLEOTIDE SEQUENCE</scope>
    <source>
        <tissue evidence="1">Shoot tissue taken approximately 20 cm above the soil surface</tissue>
    </source>
</reference>
<sequence length="29" mass="3334">MLILELHIIDTGQNAIQIVRKKLPPTNTY</sequence>
<dbReference type="EMBL" id="GBRH01265744">
    <property type="protein sequence ID" value="JAD32151.1"/>
    <property type="molecule type" value="Transcribed_RNA"/>
</dbReference>
<reference evidence="1" key="1">
    <citation type="submission" date="2014-09" db="EMBL/GenBank/DDBJ databases">
        <authorList>
            <person name="Magalhaes I.L.F."/>
            <person name="Oliveira U."/>
            <person name="Santos F.R."/>
            <person name="Vidigal T.H.D.A."/>
            <person name="Brescovit A.D."/>
            <person name="Santos A.J."/>
        </authorList>
    </citation>
    <scope>NUCLEOTIDE SEQUENCE</scope>
    <source>
        <tissue evidence="1">Shoot tissue taken approximately 20 cm above the soil surface</tissue>
    </source>
</reference>
<dbReference type="AlphaFoldDB" id="A0A0A8Z036"/>
<accession>A0A0A8Z036</accession>
<evidence type="ECO:0000313" key="1">
    <source>
        <dbReference type="EMBL" id="JAD32151.1"/>
    </source>
</evidence>
<protein>
    <submittedName>
        <fullName evidence="1">Uncharacterized protein</fullName>
    </submittedName>
</protein>
<organism evidence="1">
    <name type="scientific">Arundo donax</name>
    <name type="common">Giant reed</name>
    <name type="synonym">Donax arundinaceus</name>
    <dbReference type="NCBI Taxonomy" id="35708"/>
    <lineage>
        <taxon>Eukaryota</taxon>
        <taxon>Viridiplantae</taxon>
        <taxon>Streptophyta</taxon>
        <taxon>Embryophyta</taxon>
        <taxon>Tracheophyta</taxon>
        <taxon>Spermatophyta</taxon>
        <taxon>Magnoliopsida</taxon>
        <taxon>Liliopsida</taxon>
        <taxon>Poales</taxon>
        <taxon>Poaceae</taxon>
        <taxon>PACMAD clade</taxon>
        <taxon>Arundinoideae</taxon>
        <taxon>Arundineae</taxon>
        <taxon>Arundo</taxon>
    </lineage>
</organism>
<name>A0A0A8Z036_ARUDO</name>
<proteinExistence type="predicted"/>